<accession>A0A1X7TN27</accession>
<protein>
    <submittedName>
        <fullName evidence="1">Uncharacterized protein</fullName>
    </submittedName>
</protein>
<name>A0A1X7TN27_AMPQE</name>
<dbReference type="EnsemblMetazoa" id="Aqu2.1.16197_001">
    <property type="protein sequence ID" value="Aqu2.1.16197_001"/>
    <property type="gene ID" value="Aqu2.1.16197"/>
</dbReference>
<dbReference type="AlphaFoldDB" id="A0A1X7TN27"/>
<dbReference type="InParanoid" id="A0A1X7TN27"/>
<reference evidence="1" key="1">
    <citation type="submission" date="2017-05" db="UniProtKB">
        <authorList>
            <consortium name="EnsemblMetazoa"/>
        </authorList>
    </citation>
    <scope>IDENTIFICATION</scope>
</reference>
<evidence type="ECO:0000313" key="1">
    <source>
        <dbReference type="EnsemblMetazoa" id="Aqu2.1.16197_001"/>
    </source>
</evidence>
<sequence length="68" mass="7956">MQLRWLDPAVTVSLFPYLKNDLMGHGPAHRLLEYIAPTNTEIHTDNWIDRTSDLMMMMMMMMKMKKGG</sequence>
<organism evidence="1">
    <name type="scientific">Amphimedon queenslandica</name>
    <name type="common">Sponge</name>
    <dbReference type="NCBI Taxonomy" id="400682"/>
    <lineage>
        <taxon>Eukaryota</taxon>
        <taxon>Metazoa</taxon>
        <taxon>Porifera</taxon>
        <taxon>Demospongiae</taxon>
        <taxon>Heteroscleromorpha</taxon>
        <taxon>Haplosclerida</taxon>
        <taxon>Niphatidae</taxon>
        <taxon>Amphimedon</taxon>
    </lineage>
</organism>
<proteinExistence type="predicted"/>